<evidence type="ECO:0000256" key="1">
    <source>
        <dbReference type="SAM" id="MobiDB-lite"/>
    </source>
</evidence>
<reference evidence="2" key="1">
    <citation type="journal article" date="2018" name="Genome Biol. Evol.">
        <title>Genomics and development of Lentinus tigrinus, a white-rot wood-decaying mushroom with dimorphic fruiting bodies.</title>
        <authorList>
            <person name="Wu B."/>
            <person name="Xu Z."/>
            <person name="Knudson A."/>
            <person name="Carlson A."/>
            <person name="Chen N."/>
            <person name="Kovaka S."/>
            <person name="LaButti K."/>
            <person name="Lipzen A."/>
            <person name="Pennachio C."/>
            <person name="Riley R."/>
            <person name="Schakwitz W."/>
            <person name="Umezawa K."/>
            <person name="Ohm R.A."/>
            <person name="Grigoriev I.V."/>
            <person name="Nagy L.G."/>
            <person name="Gibbons J."/>
            <person name="Hibbett D."/>
        </authorList>
    </citation>
    <scope>NUCLEOTIDE SEQUENCE [LARGE SCALE GENOMIC DNA]</scope>
    <source>
        <strain evidence="2">ALCF2SS1-6</strain>
    </source>
</reference>
<keyword evidence="3" id="KW-1185">Reference proteome</keyword>
<feature type="compositionally biased region" description="Basic residues" evidence="1">
    <location>
        <begin position="9"/>
        <end position="21"/>
    </location>
</feature>
<feature type="region of interest" description="Disordered" evidence="1">
    <location>
        <begin position="1"/>
        <end position="32"/>
    </location>
</feature>
<protein>
    <submittedName>
        <fullName evidence="2">Uncharacterized protein</fullName>
    </submittedName>
</protein>
<dbReference type="Proteomes" id="UP000313359">
    <property type="component" value="Unassembled WGS sequence"/>
</dbReference>
<dbReference type="AlphaFoldDB" id="A0A5C2S5V0"/>
<proteinExistence type="predicted"/>
<organism evidence="2 3">
    <name type="scientific">Lentinus tigrinus ALCF2SS1-6</name>
    <dbReference type="NCBI Taxonomy" id="1328759"/>
    <lineage>
        <taxon>Eukaryota</taxon>
        <taxon>Fungi</taxon>
        <taxon>Dikarya</taxon>
        <taxon>Basidiomycota</taxon>
        <taxon>Agaricomycotina</taxon>
        <taxon>Agaricomycetes</taxon>
        <taxon>Polyporales</taxon>
        <taxon>Polyporaceae</taxon>
        <taxon>Lentinus</taxon>
    </lineage>
</organism>
<evidence type="ECO:0000313" key="3">
    <source>
        <dbReference type="Proteomes" id="UP000313359"/>
    </source>
</evidence>
<accession>A0A5C2S5V0</accession>
<sequence>MLSGSLDKRRCHRNPFPRRRAAPGAGRCGTASNTSTGRLVVRAKEAHTGSEATATFWSLLSTWLGQVIDGIFAGFVLVRADISSCTAMTAVTIDYFQMSTLSYGRIYREGLLPSRRQKCLTVAGDMRPKCAARRYAVGNGHV</sequence>
<evidence type="ECO:0000313" key="2">
    <source>
        <dbReference type="EMBL" id="RPD59030.1"/>
    </source>
</evidence>
<name>A0A5C2S5V0_9APHY</name>
<dbReference type="EMBL" id="ML122272">
    <property type="protein sequence ID" value="RPD59030.1"/>
    <property type="molecule type" value="Genomic_DNA"/>
</dbReference>
<gene>
    <name evidence="2" type="ORF">L227DRAFT_172326</name>
</gene>